<gene>
    <name evidence="1" type="ORF">H3H37_22545</name>
</gene>
<dbReference type="EMBL" id="JACEZT010000020">
    <property type="protein sequence ID" value="MBA5639842.1"/>
    <property type="molecule type" value="Genomic_DNA"/>
</dbReference>
<dbReference type="RefSeq" id="WP_182166749.1">
    <property type="nucleotide sequence ID" value="NZ_JACEZT010000020.1"/>
</dbReference>
<name>A0A7W2EWD5_9BURK</name>
<accession>A0A7W2EWD5</accession>
<evidence type="ECO:0000313" key="1">
    <source>
        <dbReference type="EMBL" id="MBA5639842.1"/>
    </source>
</evidence>
<protein>
    <submittedName>
        <fullName evidence="1">Uncharacterized protein</fullName>
    </submittedName>
</protein>
<dbReference type="AlphaFoldDB" id="A0A7W2EWD5"/>
<dbReference type="Proteomes" id="UP000534388">
    <property type="component" value="Unassembled WGS sequence"/>
</dbReference>
<organism evidence="1 2">
    <name type="scientific">Rugamonas brunnea</name>
    <dbReference type="NCBI Taxonomy" id="2758569"/>
    <lineage>
        <taxon>Bacteria</taxon>
        <taxon>Pseudomonadati</taxon>
        <taxon>Pseudomonadota</taxon>
        <taxon>Betaproteobacteria</taxon>
        <taxon>Burkholderiales</taxon>
        <taxon>Oxalobacteraceae</taxon>
        <taxon>Telluria group</taxon>
        <taxon>Rugamonas</taxon>
    </lineage>
</organism>
<sequence length="64" mass="6930">MSEQLCARFMLEKTSFGGNARKKIALARAHDDTGPATVAPAPQPAISQFFCFVSKKCIGIIQQC</sequence>
<evidence type="ECO:0000313" key="2">
    <source>
        <dbReference type="Proteomes" id="UP000534388"/>
    </source>
</evidence>
<comment type="caution">
    <text evidence="1">The sequence shown here is derived from an EMBL/GenBank/DDBJ whole genome shotgun (WGS) entry which is preliminary data.</text>
</comment>
<keyword evidence="2" id="KW-1185">Reference proteome</keyword>
<reference evidence="1 2" key="1">
    <citation type="submission" date="2020-07" db="EMBL/GenBank/DDBJ databases">
        <title>Novel species isolated from subtropical streams in China.</title>
        <authorList>
            <person name="Lu H."/>
        </authorList>
    </citation>
    <scope>NUCLEOTIDE SEQUENCE [LARGE SCALE GENOMIC DNA]</scope>
    <source>
        <strain evidence="1 2">LX20W</strain>
    </source>
</reference>
<proteinExistence type="predicted"/>